<name>A0A7X1SM23_ACIBA</name>
<dbReference type="InterPro" id="IPR011944">
    <property type="entry name" value="Steroid_delta5-4_isomerase"/>
</dbReference>
<dbReference type="SUPFAM" id="SSF54427">
    <property type="entry name" value="NTF2-like"/>
    <property type="match status" value="1"/>
</dbReference>
<gene>
    <name evidence="2" type="ORF">F2P40_20710</name>
</gene>
<accession>A0A7X1SM23</accession>
<protein>
    <submittedName>
        <fullName evidence="2">SgcJ/EcaC family oxidoreductase</fullName>
    </submittedName>
</protein>
<dbReference type="InterPro" id="IPR032710">
    <property type="entry name" value="NTF2-like_dom_sf"/>
</dbReference>
<evidence type="ECO:0000313" key="2">
    <source>
        <dbReference type="EMBL" id="MQR51701.1"/>
    </source>
</evidence>
<dbReference type="InterPro" id="IPR027843">
    <property type="entry name" value="DUF4440"/>
</dbReference>
<feature type="domain" description="DUF4440" evidence="1">
    <location>
        <begin position="10"/>
        <end position="113"/>
    </location>
</feature>
<dbReference type="Proteomes" id="UP000461234">
    <property type="component" value="Unassembled WGS sequence"/>
</dbReference>
<dbReference type="NCBIfam" id="TIGR02246">
    <property type="entry name" value="SgcJ/EcaC family oxidoreductase"/>
    <property type="match status" value="1"/>
</dbReference>
<sequence>MMTHPVIEQINKADKAIVAEDFDTLMDIYTNDAVLVVQPGQNAVGKDAIRKAFEAIAIYFKNGLQVRQQGIEVLETGNSALVLANTIVSAPNYPEVIRKATYVFTKNSEGTWLCSIDNSYGHEIIGTYSK</sequence>
<evidence type="ECO:0000313" key="3">
    <source>
        <dbReference type="Proteomes" id="UP000461234"/>
    </source>
</evidence>
<reference evidence="2 3" key="1">
    <citation type="submission" date="2019-10" db="EMBL/GenBank/DDBJ databases">
        <title>Genetic environment of the oxa23 gene and comparative analysis of carbapenem resistant Acinetobacter baumannii isolates belonging to global clone 1, lineage 2 recovered in a burns hospital outbreak in 2012-2013.</title>
        <authorList>
            <person name="Douraghi M."/>
            <person name="Aris P."/>
            <person name="Kenyon J."/>
            <person name="Hamidian M."/>
        </authorList>
    </citation>
    <scope>NUCLEOTIDE SEQUENCE [LARGE SCALE GENOMIC DNA]</scope>
    <source>
        <strain evidence="2 3">ABS103</strain>
    </source>
</reference>
<dbReference type="Pfam" id="PF14534">
    <property type="entry name" value="DUF4440"/>
    <property type="match status" value="1"/>
</dbReference>
<proteinExistence type="predicted"/>
<dbReference type="EMBL" id="WIOC01000058">
    <property type="protein sequence ID" value="MQR51701.1"/>
    <property type="molecule type" value="Genomic_DNA"/>
</dbReference>
<evidence type="ECO:0000259" key="1">
    <source>
        <dbReference type="Pfam" id="PF14534"/>
    </source>
</evidence>
<dbReference type="AlphaFoldDB" id="A0A7X1SM23"/>
<organism evidence="2 3">
    <name type="scientific">Acinetobacter baumannii</name>
    <dbReference type="NCBI Taxonomy" id="470"/>
    <lineage>
        <taxon>Bacteria</taxon>
        <taxon>Pseudomonadati</taxon>
        <taxon>Pseudomonadota</taxon>
        <taxon>Gammaproteobacteria</taxon>
        <taxon>Moraxellales</taxon>
        <taxon>Moraxellaceae</taxon>
        <taxon>Acinetobacter</taxon>
        <taxon>Acinetobacter calcoaceticus/baumannii complex</taxon>
    </lineage>
</organism>
<dbReference type="Gene3D" id="3.10.450.50">
    <property type="match status" value="1"/>
</dbReference>
<comment type="caution">
    <text evidence="2">The sequence shown here is derived from an EMBL/GenBank/DDBJ whole genome shotgun (WGS) entry which is preliminary data.</text>
</comment>